<feature type="transmembrane region" description="Helical" evidence="1">
    <location>
        <begin position="12"/>
        <end position="33"/>
    </location>
</feature>
<name>A0ABX2GRU9_9FIRM</name>
<reference evidence="2 3" key="1">
    <citation type="journal article" date="2020" name="Cell Host Microbe">
        <title>Functional and Genomic Variation between Human-Derived Isolates of Lachnospiraceae Reveals Inter- and Intra-Species Diversity.</title>
        <authorList>
            <person name="Sorbara M.T."/>
            <person name="Littmann E.R."/>
            <person name="Fontana E."/>
            <person name="Moody T.U."/>
            <person name="Kohout C.E."/>
            <person name="Gjonbalaj M."/>
            <person name="Eaton V."/>
            <person name="Seok R."/>
            <person name="Leiner I.M."/>
            <person name="Pamer E.G."/>
        </authorList>
    </citation>
    <scope>NUCLEOTIDE SEQUENCE [LARGE SCALE GENOMIC DNA]</scope>
    <source>
        <strain evidence="2 3">MSK.20.11</strain>
    </source>
</reference>
<gene>
    <name evidence="2" type="ORF">G4952_15265</name>
</gene>
<dbReference type="RefSeq" id="WP_173744334.1">
    <property type="nucleotide sequence ID" value="NZ_JAAIPF010000046.1"/>
</dbReference>
<dbReference type="Proteomes" id="UP000822152">
    <property type="component" value="Unassembled WGS sequence"/>
</dbReference>
<proteinExistence type="predicted"/>
<keyword evidence="1" id="KW-0472">Membrane</keyword>
<keyword evidence="1" id="KW-0812">Transmembrane</keyword>
<comment type="caution">
    <text evidence="2">The sequence shown here is derived from an EMBL/GenBank/DDBJ whole genome shotgun (WGS) entry which is preliminary data.</text>
</comment>
<evidence type="ECO:0008006" key="4">
    <source>
        <dbReference type="Google" id="ProtNLM"/>
    </source>
</evidence>
<sequence length="305" mass="35215">MKQMMGQLLKILIPIIGPIVFEISNIVTGSWITNDGRFNLSTGKFITLLIAIAYLTVIIYWTFKDRKKQQNEEQLEKKIECLSSEKGQFINILNEVGNVISYSCKGVKKQSEVLSKNNNTEIRELSIVNFATTVCTVWYNLLAEKYGKEHITVNIYHKYKKTDGKEYETMIAHEGHITQPKYFGQERLLKTRRNLYYAEKLLMQDNPEIVLLLTPDKVAEAFNKSVVNCKYKQYIAIPIIDRAGKMRLMVEINVLDESMFLVDTGSIKKFLNLHFSCLKEYLLLMINMEDYARVVDQKLTGGTPL</sequence>
<evidence type="ECO:0000313" key="2">
    <source>
        <dbReference type="EMBL" id="NSF75125.1"/>
    </source>
</evidence>
<keyword evidence="1" id="KW-1133">Transmembrane helix</keyword>
<dbReference type="EMBL" id="JAAIPF010000046">
    <property type="protein sequence ID" value="NSF75125.1"/>
    <property type="molecule type" value="Genomic_DNA"/>
</dbReference>
<accession>A0ABX2GRU9</accession>
<protein>
    <recommendedName>
        <fullName evidence="4">GAF domain-containing protein</fullName>
    </recommendedName>
</protein>
<feature type="transmembrane region" description="Helical" evidence="1">
    <location>
        <begin position="45"/>
        <end position="63"/>
    </location>
</feature>
<evidence type="ECO:0000313" key="3">
    <source>
        <dbReference type="Proteomes" id="UP000822152"/>
    </source>
</evidence>
<evidence type="ECO:0000256" key="1">
    <source>
        <dbReference type="SAM" id="Phobius"/>
    </source>
</evidence>
<keyword evidence="3" id="KW-1185">Reference proteome</keyword>
<organism evidence="2 3">
    <name type="scientific">Blautia wexlerae</name>
    <dbReference type="NCBI Taxonomy" id="418240"/>
    <lineage>
        <taxon>Bacteria</taxon>
        <taxon>Bacillati</taxon>
        <taxon>Bacillota</taxon>
        <taxon>Clostridia</taxon>
        <taxon>Lachnospirales</taxon>
        <taxon>Lachnospiraceae</taxon>
        <taxon>Blautia</taxon>
    </lineage>
</organism>